<feature type="transmembrane region" description="Helical" evidence="1">
    <location>
        <begin position="155"/>
        <end position="176"/>
    </location>
</feature>
<evidence type="ECO:0000313" key="3">
    <source>
        <dbReference type="EMBL" id="GBN26933.1"/>
    </source>
</evidence>
<keyword evidence="1" id="KW-0812">Transmembrane</keyword>
<evidence type="ECO:0000313" key="4">
    <source>
        <dbReference type="Proteomes" id="UP000499080"/>
    </source>
</evidence>
<proteinExistence type="predicted"/>
<keyword evidence="1" id="KW-1133">Transmembrane helix</keyword>
<evidence type="ECO:0000256" key="1">
    <source>
        <dbReference type="SAM" id="Phobius"/>
    </source>
</evidence>
<protein>
    <recommendedName>
        <fullName evidence="5">Gustatory receptor</fullName>
    </recommendedName>
</protein>
<keyword evidence="4" id="KW-1185">Reference proteome</keyword>
<evidence type="ECO:0008006" key="5">
    <source>
        <dbReference type="Google" id="ProtNLM"/>
    </source>
</evidence>
<keyword evidence="1" id="KW-0472">Membrane</keyword>
<name>A0A4Y2MK83_ARAVE</name>
<feature type="transmembrane region" description="Helical" evidence="1">
    <location>
        <begin position="282"/>
        <end position="302"/>
    </location>
</feature>
<dbReference type="AlphaFoldDB" id="A0A4Y2MK83"/>
<dbReference type="EMBL" id="BGPR01007447">
    <property type="protein sequence ID" value="GBN26933.1"/>
    <property type="molecule type" value="Genomic_DNA"/>
</dbReference>
<organism evidence="2 4">
    <name type="scientific">Araneus ventricosus</name>
    <name type="common">Orbweaver spider</name>
    <name type="synonym">Epeira ventricosa</name>
    <dbReference type="NCBI Taxonomy" id="182803"/>
    <lineage>
        <taxon>Eukaryota</taxon>
        <taxon>Metazoa</taxon>
        <taxon>Ecdysozoa</taxon>
        <taxon>Arthropoda</taxon>
        <taxon>Chelicerata</taxon>
        <taxon>Arachnida</taxon>
        <taxon>Araneae</taxon>
        <taxon>Araneomorphae</taxon>
        <taxon>Entelegynae</taxon>
        <taxon>Araneoidea</taxon>
        <taxon>Araneidae</taxon>
        <taxon>Araneus</taxon>
    </lineage>
</organism>
<feature type="transmembrane region" description="Helical" evidence="1">
    <location>
        <begin position="117"/>
        <end position="134"/>
    </location>
</feature>
<comment type="caution">
    <text evidence="2">The sequence shown here is derived from an EMBL/GenBank/DDBJ whole genome shotgun (WGS) entry which is preliminary data.</text>
</comment>
<sequence length="417" mass="48247">MEVRRKLQVKTNFMMNLTNTNKNRNYFGRFYVFCSDRIIPRCSSKTAEEKRRLSVAPSFLLKIFFLTGLTEESDKHPLYRKTTVVFSIILIYTTVSIWISCIIYYNIYELKLTLTDLLDYILVLVLYYAMRYKRRVLSATIRKLKRISTNSHDRKINVLTTILCAMPVIYSISITLTSDKRVSARFETYGYETEDVLVQVLLICTKSFLYFLVHPTLGNIVALLYCTLCKRCCTMIQVLTEEILHTSPKTFGTAKQIQILRRKAKIDDVLEHLQKTFSVPTLLIVVGNFLSCATVLGWFLYADSSKYQFDKMNKVNEIIYESLFYGLSSFGCLTGILWVAGGLPVQMQRFKEAFCKKAHLRLICFENLEEPQLKKELFEKPELVLSGCDIIFFKRSTVLAVFGTLLTYTVLVVNAKD</sequence>
<dbReference type="OrthoDB" id="6428147at2759"/>
<feature type="transmembrane region" description="Helical" evidence="1">
    <location>
        <begin position="322"/>
        <end position="341"/>
    </location>
</feature>
<accession>A0A4Y2MK83</accession>
<dbReference type="EMBL" id="BGPR01007444">
    <property type="protein sequence ID" value="GBN26912.1"/>
    <property type="molecule type" value="Genomic_DNA"/>
</dbReference>
<feature type="transmembrane region" description="Helical" evidence="1">
    <location>
        <begin position="397"/>
        <end position="415"/>
    </location>
</feature>
<feature type="transmembrane region" description="Helical" evidence="1">
    <location>
        <begin position="84"/>
        <end position="105"/>
    </location>
</feature>
<evidence type="ECO:0000313" key="2">
    <source>
        <dbReference type="EMBL" id="GBN26912.1"/>
    </source>
</evidence>
<gene>
    <name evidence="2" type="ORF">AVEN_213416_1</name>
    <name evidence="3" type="ORF">AVEN_91426_1</name>
</gene>
<dbReference type="Proteomes" id="UP000499080">
    <property type="component" value="Unassembled WGS sequence"/>
</dbReference>
<reference evidence="2 4" key="1">
    <citation type="journal article" date="2019" name="Sci. Rep.">
        <title>Orb-weaving spider Araneus ventricosus genome elucidates the spidroin gene catalogue.</title>
        <authorList>
            <person name="Kono N."/>
            <person name="Nakamura H."/>
            <person name="Ohtoshi R."/>
            <person name="Moran D.A.P."/>
            <person name="Shinohara A."/>
            <person name="Yoshida Y."/>
            <person name="Fujiwara M."/>
            <person name="Mori M."/>
            <person name="Tomita M."/>
            <person name="Arakawa K."/>
        </authorList>
    </citation>
    <scope>NUCLEOTIDE SEQUENCE [LARGE SCALE GENOMIC DNA]</scope>
</reference>